<evidence type="ECO:0000256" key="3">
    <source>
        <dbReference type="ARBA" id="ARBA00022777"/>
    </source>
</evidence>
<protein>
    <submittedName>
        <fullName evidence="7">Sugar (Pentulose or hexulose) kinase</fullName>
    </submittedName>
</protein>
<dbReference type="InterPro" id="IPR043129">
    <property type="entry name" value="ATPase_NBD"/>
</dbReference>
<dbReference type="InterPro" id="IPR018485">
    <property type="entry name" value="FGGY_C"/>
</dbReference>
<dbReference type="GO" id="GO:0005997">
    <property type="term" value="P:xylulose metabolic process"/>
    <property type="evidence" value="ECO:0007669"/>
    <property type="project" value="TreeGrafter"/>
</dbReference>
<name>A0A1C4C8E3_9BACT</name>
<dbReference type="OrthoDB" id="9786272at2"/>
<gene>
    <name evidence="7" type="ORF">GA0116948_1042</name>
</gene>
<accession>A0A1C4C8E3</accession>
<evidence type="ECO:0000313" key="8">
    <source>
        <dbReference type="Proteomes" id="UP000242818"/>
    </source>
</evidence>
<dbReference type="Pfam" id="PF00370">
    <property type="entry name" value="FGGY_N"/>
    <property type="match status" value="1"/>
</dbReference>
<comment type="similarity">
    <text evidence="1">Belongs to the FGGY kinase family.</text>
</comment>
<evidence type="ECO:0000256" key="1">
    <source>
        <dbReference type="ARBA" id="ARBA00009156"/>
    </source>
</evidence>
<proteinExistence type="inferred from homology"/>
<evidence type="ECO:0000313" key="7">
    <source>
        <dbReference type="EMBL" id="SCC15312.1"/>
    </source>
</evidence>
<sequence length="448" mass="49880">MQRTPVIAIFDIGKTNKKCFLFDAHYRLLKEQSVKFTELPDEDGHGAEDLGALSAWVTNTFHVLQQLGEYDIRAVNFSGYGASFVWLDQNGQPIAPLYSYLKPYPAALQQQFYDQYGPAHQVARDTASPALGSLNSGMQLYRLKYEQPATFARTRYCLHLPQYLSFLLTGQAYADITSIGCHTQLWDFTKNAYHDWVAAEGILPKLPPLHPAENAVAAVVNGRPLQAGIGLHDSSAALIPYLSGFQEPFVLLSTGTWCISLNPFNHSPLTNEELQNDCLCYLDYKGRPVKASRVFAGYAHEQLVKKLASHFNKPLHYYREVWYDPAMAATLRPEPLQDLGLPSLDPFSGYESAYHQWMVSILEVQRKALERVLHGTPVKRIFVDGGFSGNPVFMHLLAAAFPQVEVYAAAMAQASALGAALAIHHAWNAAPMPTDLIDLKYYAAPQTV</sequence>
<feature type="domain" description="Carbohydrate kinase FGGY C-terminal" evidence="5">
    <location>
        <begin position="358"/>
        <end position="426"/>
    </location>
</feature>
<dbReference type="AlphaFoldDB" id="A0A1C4C8E3"/>
<reference evidence="7 8" key="1">
    <citation type="submission" date="2016-08" db="EMBL/GenBank/DDBJ databases">
        <authorList>
            <person name="Seilhamer J.J."/>
        </authorList>
    </citation>
    <scope>NUCLEOTIDE SEQUENCE [LARGE SCALE GENOMIC DNA]</scope>
    <source>
        <strain evidence="7 8">A37T2</strain>
    </source>
</reference>
<dbReference type="EMBL" id="FMAR01000004">
    <property type="protein sequence ID" value="SCC15312.1"/>
    <property type="molecule type" value="Genomic_DNA"/>
</dbReference>
<organism evidence="7 8">
    <name type="scientific">Chitinophaga costaii</name>
    <dbReference type="NCBI Taxonomy" id="1335309"/>
    <lineage>
        <taxon>Bacteria</taxon>
        <taxon>Pseudomonadati</taxon>
        <taxon>Bacteroidota</taxon>
        <taxon>Chitinophagia</taxon>
        <taxon>Chitinophagales</taxon>
        <taxon>Chitinophagaceae</taxon>
        <taxon>Chitinophaga</taxon>
    </lineage>
</organism>
<feature type="domain" description="Carbohydrate kinase FGGY C-terminal" evidence="6">
    <location>
        <begin position="246"/>
        <end position="308"/>
    </location>
</feature>
<dbReference type="PANTHER" id="PTHR10196">
    <property type="entry name" value="SUGAR KINASE"/>
    <property type="match status" value="1"/>
</dbReference>
<keyword evidence="8" id="KW-1185">Reference proteome</keyword>
<keyword evidence="2" id="KW-0808">Transferase</keyword>
<dbReference type="STRING" id="1335309.GA0116948_1042"/>
<dbReference type="GO" id="GO:0005829">
    <property type="term" value="C:cytosol"/>
    <property type="evidence" value="ECO:0007669"/>
    <property type="project" value="TreeGrafter"/>
</dbReference>
<dbReference type="Pfam" id="PF21546">
    <property type="entry name" value="FGGY_C_2"/>
    <property type="match status" value="1"/>
</dbReference>
<evidence type="ECO:0000256" key="2">
    <source>
        <dbReference type="ARBA" id="ARBA00022679"/>
    </source>
</evidence>
<dbReference type="Proteomes" id="UP000242818">
    <property type="component" value="Unassembled WGS sequence"/>
</dbReference>
<dbReference type="Pfam" id="PF02782">
    <property type="entry name" value="FGGY_C"/>
    <property type="match status" value="1"/>
</dbReference>
<dbReference type="CDD" id="cd07772">
    <property type="entry name" value="ASKHA_NBD_FGGY_NaCK-like"/>
    <property type="match status" value="1"/>
</dbReference>
<keyword evidence="3 7" id="KW-0418">Kinase</keyword>
<evidence type="ECO:0000259" key="4">
    <source>
        <dbReference type="Pfam" id="PF00370"/>
    </source>
</evidence>
<dbReference type="SUPFAM" id="SSF53067">
    <property type="entry name" value="Actin-like ATPase domain"/>
    <property type="match status" value="2"/>
</dbReference>
<dbReference type="RefSeq" id="WP_089710548.1">
    <property type="nucleotide sequence ID" value="NZ_FMAR01000004.1"/>
</dbReference>
<dbReference type="PANTHER" id="PTHR10196:SF57">
    <property type="entry name" value="XYLULOSE KINASE"/>
    <property type="match status" value="1"/>
</dbReference>
<dbReference type="GO" id="GO:0004856">
    <property type="term" value="F:D-xylulokinase activity"/>
    <property type="evidence" value="ECO:0007669"/>
    <property type="project" value="TreeGrafter"/>
</dbReference>
<evidence type="ECO:0000259" key="5">
    <source>
        <dbReference type="Pfam" id="PF02782"/>
    </source>
</evidence>
<dbReference type="InterPro" id="IPR018484">
    <property type="entry name" value="FGGY_N"/>
</dbReference>
<evidence type="ECO:0000259" key="6">
    <source>
        <dbReference type="Pfam" id="PF21546"/>
    </source>
</evidence>
<feature type="domain" description="Carbohydrate kinase FGGY N-terminal" evidence="4">
    <location>
        <begin position="7"/>
        <end position="228"/>
    </location>
</feature>
<dbReference type="Gene3D" id="3.30.420.40">
    <property type="match status" value="2"/>
</dbReference>
<dbReference type="InterPro" id="IPR049382">
    <property type="entry name" value="FGGY_C_2"/>
</dbReference>